<organism evidence="2 3">
    <name type="scientific">Thiohalobacter thiocyanaticus</name>
    <dbReference type="NCBI Taxonomy" id="585455"/>
    <lineage>
        <taxon>Bacteria</taxon>
        <taxon>Pseudomonadati</taxon>
        <taxon>Pseudomonadota</taxon>
        <taxon>Gammaproteobacteria</taxon>
        <taxon>Thiohalobacterales</taxon>
        <taxon>Thiohalobacteraceae</taxon>
        <taxon>Thiohalobacter</taxon>
    </lineage>
</organism>
<evidence type="ECO:0008006" key="4">
    <source>
        <dbReference type="Google" id="ProtNLM"/>
    </source>
</evidence>
<accession>A0A1Z4VQU4</accession>
<feature type="chain" id="PRO_5012757749" description="PEP-CTERM sorting domain-containing protein" evidence="1">
    <location>
        <begin position="27"/>
        <end position="261"/>
    </location>
</feature>
<dbReference type="AlphaFoldDB" id="A0A1Z4VQU4"/>
<keyword evidence="1" id="KW-0732">Signal</keyword>
<name>A0A1Z4VQU4_9GAMM</name>
<dbReference type="InterPro" id="IPR013424">
    <property type="entry name" value="Ice-binding_C"/>
</dbReference>
<proteinExistence type="predicted"/>
<dbReference type="KEGG" id="ttc:FOKN1_1618"/>
<dbReference type="Proteomes" id="UP000218765">
    <property type="component" value="Chromosome"/>
</dbReference>
<reference evidence="2 3" key="1">
    <citation type="submission" date="2017-05" db="EMBL/GenBank/DDBJ databases">
        <title>Thiocyanate degradation by Thiohalobacter thiocyanaticus FOKN1.</title>
        <authorList>
            <person name="Oshiki M."/>
            <person name="Fukushima T."/>
            <person name="Kawano S."/>
            <person name="Nakagawa J."/>
        </authorList>
    </citation>
    <scope>NUCLEOTIDE SEQUENCE [LARGE SCALE GENOMIC DNA]</scope>
    <source>
        <strain evidence="2 3">FOKN1</strain>
    </source>
</reference>
<evidence type="ECO:0000256" key="1">
    <source>
        <dbReference type="SAM" id="SignalP"/>
    </source>
</evidence>
<evidence type="ECO:0000313" key="2">
    <source>
        <dbReference type="EMBL" id="BAZ94006.1"/>
    </source>
</evidence>
<dbReference type="NCBIfam" id="TIGR02595">
    <property type="entry name" value="PEP_CTERM"/>
    <property type="match status" value="1"/>
</dbReference>
<evidence type="ECO:0000313" key="3">
    <source>
        <dbReference type="Proteomes" id="UP000218765"/>
    </source>
</evidence>
<feature type="signal peptide" evidence="1">
    <location>
        <begin position="1"/>
        <end position="26"/>
    </location>
</feature>
<dbReference type="NCBIfam" id="NF041927">
    <property type="entry name" value="Xrt_dep_XDP1"/>
    <property type="match status" value="1"/>
</dbReference>
<gene>
    <name evidence="2" type="ORF">FOKN1_1618</name>
</gene>
<protein>
    <recommendedName>
        <fullName evidence="4">PEP-CTERM sorting domain-containing protein</fullName>
    </recommendedName>
</protein>
<keyword evidence="3" id="KW-1185">Reference proteome</keyword>
<dbReference type="EMBL" id="AP018052">
    <property type="protein sequence ID" value="BAZ94006.1"/>
    <property type="molecule type" value="Genomic_DNA"/>
</dbReference>
<dbReference type="InterPro" id="IPR049672">
    <property type="entry name" value="Xrt_dep_XDP1"/>
</dbReference>
<sequence length="261" mass="27344">MAFRKSLIVTSVLGSVLSLMSAQAVAGVWQFANHSGSINCVSGCGSTAYGNSMMFQGSDGSQVEVSAWANTAGGGNTDLAGASLRDYSHGLGVYNADGDGQHGVDNSGRFDSVLFSFQGQEVTLSQIDVTGWGGRSYRDIDISVLAYTGAGAPGLAGYEYGELASSGWTLVQNSTGPSVAYDGQHYVHNLAATTVKSSYWLIGALNPAFWSGSSNYIGNDYFKIYSLAGTTPPSTVSEPATLALLMAGLPLMLRARRRRVM</sequence>